<dbReference type="EMBL" id="JANDHW010000001">
    <property type="protein sequence ID" value="MCP9610746.1"/>
    <property type="molecule type" value="Genomic_DNA"/>
</dbReference>
<feature type="transmembrane region" description="Helical" evidence="16">
    <location>
        <begin position="12"/>
        <end position="31"/>
    </location>
</feature>
<evidence type="ECO:0000256" key="8">
    <source>
        <dbReference type="ARBA" id="ARBA00023136"/>
    </source>
</evidence>
<feature type="transmembrane region" description="Helical" evidence="16">
    <location>
        <begin position="164"/>
        <end position="179"/>
    </location>
</feature>
<evidence type="ECO:0000313" key="17">
    <source>
        <dbReference type="EMBL" id="MCP9610746.1"/>
    </source>
</evidence>
<dbReference type="PANTHER" id="PTHR30474">
    <property type="entry name" value="CELL CYCLE PROTEIN"/>
    <property type="match status" value="1"/>
</dbReference>
<protein>
    <recommendedName>
        <fullName evidence="12">Probable peptidoglycan glycosyltransferase FtsW</fullName>
        <ecNumber evidence="14">2.4.99.28</ecNumber>
    </recommendedName>
    <alternativeName>
        <fullName evidence="13">Cell division protein FtsW</fullName>
    </alternativeName>
    <alternativeName>
        <fullName evidence="10">Cell wall polymerase</fullName>
    </alternativeName>
    <alternativeName>
        <fullName evidence="9">Peptidoglycan polymerase</fullName>
    </alternativeName>
</protein>
<evidence type="ECO:0000256" key="10">
    <source>
        <dbReference type="ARBA" id="ARBA00033270"/>
    </source>
</evidence>
<organism evidence="17 18">
    <name type="scientific">Coprobacter tertius</name>
    <dbReference type="NCBI Taxonomy" id="2944915"/>
    <lineage>
        <taxon>Bacteria</taxon>
        <taxon>Pseudomonadati</taxon>
        <taxon>Bacteroidota</taxon>
        <taxon>Bacteroidia</taxon>
        <taxon>Bacteroidales</taxon>
        <taxon>Barnesiellaceae</taxon>
        <taxon>Coprobacter</taxon>
    </lineage>
</organism>
<evidence type="ECO:0000256" key="16">
    <source>
        <dbReference type="SAM" id="Phobius"/>
    </source>
</evidence>
<evidence type="ECO:0000256" key="12">
    <source>
        <dbReference type="ARBA" id="ARBA00041185"/>
    </source>
</evidence>
<evidence type="ECO:0000256" key="14">
    <source>
        <dbReference type="ARBA" id="ARBA00044770"/>
    </source>
</evidence>
<evidence type="ECO:0000256" key="6">
    <source>
        <dbReference type="ARBA" id="ARBA00022984"/>
    </source>
</evidence>
<keyword evidence="2" id="KW-0328">Glycosyltransferase</keyword>
<sequence>MEGIRSIPKGDKYIWGIYFVLCIISIVEMYSASSTLTFKIQDYFAPTIRHALFLFCGTMGVLVMQNIHYKWFKGIGLLLLVVAFFLLIYALAFGKELNDTQRWISLGGISLQPSEFAKLGMVIFTAFILANKQTSNGVEKNTFTIIFCVLGVFFMLIFPENFSTAVLLAAVVYCMMLIGRIELKKWFGSIAIIVLVGLSGLFISKYLPEDVGIFKRMQTWENRLINFNSGDIPEYEIKTGDKNYQVHHARMAIANGGVFGKFIGNSRERDFLPQAYSDFIYAIIIEETGLVGGIVVMLLYLSLLIRAGMIAKKCTRAFPAFLILGIALMIVFQAMINMSVAVGLIPVTGQPLPLISRGGTSTIVTCFYFGIMLSISRYATLEGMEEEKKLTGSVTEVPEDLAAPNPNM</sequence>
<feature type="transmembrane region" description="Helical" evidence="16">
    <location>
        <begin position="359"/>
        <end position="379"/>
    </location>
</feature>
<dbReference type="PANTHER" id="PTHR30474:SF2">
    <property type="entry name" value="PEPTIDOGLYCAN GLYCOSYLTRANSFERASE FTSW-RELATED"/>
    <property type="match status" value="1"/>
</dbReference>
<keyword evidence="18" id="KW-1185">Reference proteome</keyword>
<accession>A0ABT1MHN5</accession>
<comment type="caution">
    <text evidence="17">The sequence shown here is derived from an EMBL/GenBank/DDBJ whole genome shotgun (WGS) entry which is preliminary data.</text>
</comment>
<evidence type="ECO:0000256" key="15">
    <source>
        <dbReference type="ARBA" id="ARBA00049902"/>
    </source>
</evidence>
<feature type="transmembrane region" description="Helical" evidence="16">
    <location>
        <begin position="317"/>
        <end position="347"/>
    </location>
</feature>
<gene>
    <name evidence="17" type="ORF">NMU02_01385</name>
</gene>
<keyword evidence="5" id="KW-0133">Cell shape</keyword>
<feature type="transmembrane region" description="Helical" evidence="16">
    <location>
        <begin position="43"/>
        <end position="63"/>
    </location>
</feature>
<dbReference type="EC" id="2.4.99.28" evidence="14"/>
<evidence type="ECO:0000256" key="11">
    <source>
        <dbReference type="ARBA" id="ARBA00038053"/>
    </source>
</evidence>
<evidence type="ECO:0000256" key="5">
    <source>
        <dbReference type="ARBA" id="ARBA00022960"/>
    </source>
</evidence>
<comment type="catalytic activity">
    <reaction evidence="15">
        <text>[GlcNAc-(1-&gt;4)-Mur2Ac(oyl-L-Ala-gamma-D-Glu-L-Lys-D-Ala-D-Ala)](n)-di-trans,octa-cis-undecaprenyl diphosphate + beta-D-GlcNAc-(1-&gt;4)-Mur2Ac(oyl-L-Ala-gamma-D-Glu-L-Lys-D-Ala-D-Ala)-di-trans,octa-cis-undecaprenyl diphosphate = [GlcNAc-(1-&gt;4)-Mur2Ac(oyl-L-Ala-gamma-D-Glu-L-Lys-D-Ala-D-Ala)](n+1)-di-trans,octa-cis-undecaprenyl diphosphate + di-trans,octa-cis-undecaprenyl diphosphate + H(+)</text>
        <dbReference type="Rhea" id="RHEA:23708"/>
        <dbReference type="Rhea" id="RHEA-COMP:9602"/>
        <dbReference type="Rhea" id="RHEA-COMP:9603"/>
        <dbReference type="ChEBI" id="CHEBI:15378"/>
        <dbReference type="ChEBI" id="CHEBI:58405"/>
        <dbReference type="ChEBI" id="CHEBI:60033"/>
        <dbReference type="ChEBI" id="CHEBI:78435"/>
        <dbReference type="EC" id="2.4.99.28"/>
    </reaction>
</comment>
<comment type="subcellular location">
    <subcellularLocation>
        <location evidence="1">Membrane</location>
        <topology evidence="1">Multi-pass membrane protein</topology>
    </subcellularLocation>
</comment>
<evidence type="ECO:0000256" key="1">
    <source>
        <dbReference type="ARBA" id="ARBA00004141"/>
    </source>
</evidence>
<dbReference type="Proteomes" id="UP001205603">
    <property type="component" value="Unassembled WGS sequence"/>
</dbReference>
<evidence type="ECO:0000256" key="2">
    <source>
        <dbReference type="ARBA" id="ARBA00022676"/>
    </source>
</evidence>
<name>A0ABT1MHN5_9BACT</name>
<keyword evidence="8 16" id="KW-0472">Membrane</keyword>
<evidence type="ECO:0000256" key="3">
    <source>
        <dbReference type="ARBA" id="ARBA00022679"/>
    </source>
</evidence>
<dbReference type="InterPro" id="IPR001182">
    <property type="entry name" value="FtsW/RodA"/>
</dbReference>
<dbReference type="Pfam" id="PF01098">
    <property type="entry name" value="FTSW_RODA_SPOVE"/>
    <property type="match status" value="1"/>
</dbReference>
<feature type="transmembrane region" description="Helical" evidence="16">
    <location>
        <begin position="75"/>
        <end position="93"/>
    </location>
</feature>
<evidence type="ECO:0000313" key="18">
    <source>
        <dbReference type="Proteomes" id="UP001205603"/>
    </source>
</evidence>
<evidence type="ECO:0000256" key="4">
    <source>
        <dbReference type="ARBA" id="ARBA00022692"/>
    </source>
</evidence>
<keyword evidence="7 16" id="KW-1133">Transmembrane helix</keyword>
<dbReference type="RefSeq" id="WP_255025321.1">
    <property type="nucleotide sequence ID" value="NZ_JANDHW010000001.1"/>
</dbReference>
<keyword evidence="4 16" id="KW-0812">Transmembrane</keyword>
<feature type="transmembrane region" description="Helical" evidence="16">
    <location>
        <begin position="142"/>
        <end position="158"/>
    </location>
</feature>
<feature type="transmembrane region" description="Helical" evidence="16">
    <location>
        <begin position="279"/>
        <end position="305"/>
    </location>
</feature>
<evidence type="ECO:0000256" key="13">
    <source>
        <dbReference type="ARBA" id="ARBA00041418"/>
    </source>
</evidence>
<keyword evidence="3" id="KW-0808">Transferase</keyword>
<evidence type="ECO:0000256" key="9">
    <source>
        <dbReference type="ARBA" id="ARBA00032370"/>
    </source>
</evidence>
<reference evidence="17 18" key="1">
    <citation type="submission" date="2022-07" db="EMBL/GenBank/DDBJ databases">
        <title>Fecal culturing of patients with breast cancer.</title>
        <authorList>
            <person name="Teng N.M.Y."/>
            <person name="Kiu R."/>
            <person name="Evans R."/>
            <person name="Baker D.J."/>
            <person name="Zenner C."/>
            <person name="Robinson S.D."/>
            <person name="Hall L.J."/>
        </authorList>
    </citation>
    <scope>NUCLEOTIDE SEQUENCE [LARGE SCALE GENOMIC DNA]</scope>
    <source>
        <strain evidence="17 18">LH1063</strain>
    </source>
</reference>
<keyword evidence="6" id="KW-0573">Peptidoglycan synthesis</keyword>
<proteinExistence type="inferred from homology"/>
<feature type="transmembrane region" description="Helical" evidence="16">
    <location>
        <begin position="186"/>
        <end position="207"/>
    </location>
</feature>
<feature type="transmembrane region" description="Helical" evidence="16">
    <location>
        <begin position="113"/>
        <end position="130"/>
    </location>
</feature>
<evidence type="ECO:0000256" key="7">
    <source>
        <dbReference type="ARBA" id="ARBA00022989"/>
    </source>
</evidence>
<comment type="similarity">
    <text evidence="11">Belongs to the SEDS family. FtsW subfamily.</text>
</comment>